<evidence type="ECO:0000313" key="2">
    <source>
        <dbReference type="EMBL" id="KAF9464402.1"/>
    </source>
</evidence>
<protein>
    <submittedName>
        <fullName evidence="2">Uncharacterized protein</fullName>
    </submittedName>
</protein>
<proteinExistence type="predicted"/>
<keyword evidence="3" id="KW-1185">Reference proteome</keyword>
<dbReference type="Proteomes" id="UP000807353">
    <property type="component" value="Unassembled WGS sequence"/>
</dbReference>
<evidence type="ECO:0000313" key="3">
    <source>
        <dbReference type="Proteomes" id="UP000807353"/>
    </source>
</evidence>
<dbReference type="EMBL" id="MU150254">
    <property type="protein sequence ID" value="KAF9464402.1"/>
    <property type="molecule type" value="Genomic_DNA"/>
</dbReference>
<name>A0A9P5Y6D3_9AGAR</name>
<sequence>MQDVMPNIISLPFGRCPPLHLQGPNWRHVLKLMARLSGTRLEPTVEALAISKVDLRLRTVVQFVRPHLVSPDWRTILYFTLDYPSPRNVYVKNGVNDLPHSYSLSTIPTLLRDSADTPLSKTYTIPASDAVPYPKLPITFPSLAMYLQAALEESRRYINDSSSGNRKLAKMMQACYRTDDPTPERDSPERSGVGGLFKRVIGRKNPPNKRSGNEDTYELVTPFVSDEWG</sequence>
<accession>A0A9P5Y6D3</accession>
<evidence type="ECO:0000256" key="1">
    <source>
        <dbReference type="SAM" id="MobiDB-lite"/>
    </source>
</evidence>
<feature type="region of interest" description="Disordered" evidence="1">
    <location>
        <begin position="177"/>
        <end position="217"/>
    </location>
</feature>
<dbReference type="OrthoDB" id="3269480at2759"/>
<gene>
    <name evidence="2" type="ORF">BDZ94DRAFT_1282017</name>
</gene>
<dbReference type="AlphaFoldDB" id="A0A9P5Y6D3"/>
<comment type="caution">
    <text evidence="2">The sequence shown here is derived from an EMBL/GenBank/DDBJ whole genome shotgun (WGS) entry which is preliminary data.</text>
</comment>
<organism evidence="2 3">
    <name type="scientific">Collybia nuda</name>
    <dbReference type="NCBI Taxonomy" id="64659"/>
    <lineage>
        <taxon>Eukaryota</taxon>
        <taxon>Fungi</taxon>
        <taxon>Dikarya</taxon>
        <taxon>Basidiomycota</taxon>
        <taxon>Agaricomycotina</taxon>
        <taxon>Agaricomycetes</taxon>
        <taxon>Agaricomycetidae</taxon>
        <taxon>Agaricales</taxon>
        <taxon>Tricholomatineae</taxon>
        <taxon>Clitocybaceae</taxon>
        <taxon>Collybia</taxon>
    </lineage>
</organism>
<reference evidence="2" key="1">
    <citation type="submission" date="2020-11" db="EMBL/GenBank/DDBJ databases">
        <authorList>
            <consortium name="DOE Joint Genome Institute"/>
            <person name="Ahrendt S."/>
            <person name="Riley R."/>
            <person name="Andreopoulos W."/>
            <person name="Labutti K."/>
            <person name="Pangilinan J."/>
            <person name="Ruiz-Duenas F.J."/>
            <person name="Barrasa J.M."/>
            <person name="Sanchez-Garcia M."/>
            <person name="Camarero S."/>
            <person name="Miyauchi S."/>
            <person name="Serrano A."/>
            <person name="Linde D."/>
            <person name="Babiker R."/>
            <person name="Drula E."/>
            <person name="Ayuso-Fernandez I."/>
            <person name="Pacheco R."/>
            <person name="Padilla G."/>
            <person name="Ferreira P."/>
            <person name="Barriuso J."/>
            <person name="Kellner H."/>
            <person name="Castanera R."/>
            <person name="Alfaro M."/>
            <person name="Ramirez L."/>
            <person name="Pisabarro A.G."/>
            <person name="Kuo A."/>
            <person name="Tritt A."/>
            <person name="Lipzen A."/>
            <person name="He G."/>
            <person name="Yan M."/>
            <person name="Ng V."/>
            <person name="Cullen D."/>
            <person name="Martin F."/>
            <person name="Rosso M.-N."/>
            <person name="Henrissat B."/>
            <person name="Hibbett D."/>
            <person name="Martinez A.T."/>
            <person name="Grigoriev I.V."/>
        </authorList>
    </citation>
    <scope>NUCLEOTIDE SEQUENCE</scope>
    <source>
        <strain evidence="2">CBS 247.69</strain>
    </source>
</reference>
<feature type="compositionally biased region" description="Basic and acidic residues" evidence="1">
    <location>
        <begin position="177"/>
        <end position="189"/>
    </location>
</feature>